<evidence type="ECO:0008006" key="3">
    <source>
        <dbReference type="Google" id="ProtNLM"/>
    </source>
</evidence>
<evidence type="ECO:0000313" key="2">
    <source>
        <dbReference type="Proteomes" id="UP000183766"/>
    </source>
</evidence>
<dbReference type="AlphaFoldDB" id="A0A1I4NP59"/>
<dbReference type="RefSeq" id="WP_170849009.1">
    <property type="nucleotide sequence ID" value="NZ_FOUM01000001.1"/>
</dbReference>
<gene>
    <name evidence="1" type="ORF">SAMN05216250_10121</name>
</gene>
<dbReference type="InterPro" id="IPR029044">
    <property type="entry name" value="Nucleotide-diphossugar_trans"/>
</dbReference>
<sequence length="340" mass="40664">MNMKSALVDVPVLILFFNRPQQLSQVFEQVKKARPSRLFLYQDGARNERDLPGIEACREIVSQIDWECEVERLYQEKNFGCDPSEYISQKWAFSKVDKCIVLEDDDVPSVSFFQFCKEMLDKYEHDTRISMIAGFNPEEITQDMPSDYFFATTFSIWGWASWKRVVDQWDEFYSFLDDSFNMQQLEQLIKERKFRSDFIYMCQRHREQQKAFYETIFHASILFNSGLSIVPTRNMINNLGATADSTHFAGSIHTLPKGYRRIFTMKRYEVDFPLRHPRYVIENVAYKERVYRIMGWDHPWIKIGRSFEELFLNLKYGNFSIITKAVKNRINKWLKRNKHH</sequence>
<name>A0A1I4NP59_9BACE</name>
<dbReference type="EMBL" id="FOUM01000001">
    <property type="protein sequence ID" value="SFM17206.1"/>
    <property type="molecule type" value="Genomic_DNA"/>
</dbReference>
<dbReference type="Gene3D" id="3.90.550.10">
    <property type="entry name" value="Spore Coat Polysaccharide Biosynthesis Protein SpsA, Chain A"/>
    <property type="match status" value="1"/>
</dbReference>
<protein>
    <recommendedName>
        <fullName evidence="3">Hemolysin activation protein</fullName>
    </recommendedName>
</protein>
<organism evidence="1 2">
    <name type="scientific">Bacteroides xylanisolvens</name>
    <dbReference type="NCBI Taxonomy" id="371601"/>
    <lineage>
        <taxon>Bacteria</taxon>
        <taxon>Pseudomonadati</taxon>
        <taxon>Bacteroidota</taxon>
        <taxon>Bacteroidia</taxon>
        <taxon>Bacteroidales</taxon>
        <taxon>Bacteroidaceae</taxon>
        <taxon>Bacteroides</taxon>
    </lineage>
</organism>
<reference evidence="1 2" key="1">
    <citation type="submission" date="2016-10" db="EMBL/GenBank/DDBJ databases">
        <authorList>
            <person name="de Groot N.N."/>
        </authorList>
    </citation>
    <scope>NUCLEOTIDE SEQUENCE [LARGE SCALE GENOMIC DNA]</scope>
    <source>
        <strain evidence="1 2">NLAE-zl-C202</strain>
    </source>
</reference>
<evidence type="ECO:0000313" key="1">
    <source>
        <dbReference type="EMBL" id="SFM17206.1"/>
    </source>
</evidence>
<accession>A0A1I4NP59</accession>
<proteinExistence type="predicted"/>
<dbReference type="Proteomes" id="UP000183766">
    <property type="component" value="Unassembled WGS sequence"/>
</dbReference>
<dbReference type="SUPFAM" id="SSF53448">
    <property type="entry name" value="Nucleotide-diphospho-sugar transferases"/>
    <property type="match status" value="1"/>
</dbReference>